<dbReference type="SMART" id="SM00343">
    <property type="entry name" value="ZnF_C2HC"/>
    <property type="match status" value="3"/>
</dbReference>
<dbReference type="InterPro" id="IPR001878">
    <property type="entry name" value="Znf_CCHC"/>
</dbReference>
<feature type="compositionally biased region" description="Polar residues" evidence="1">
    <location>
        <begin position="252"/>
        <end position="264"/>
    </location>
</feature>
<feature type="region of interest" description="Disordered" evidence="1">
    <location>
        <begin position="165"/>
        <end position="312"/>
    </location>
</feature>
<reference evidence="3 4" key="1">
    <citation type="submission" date="2019-06" db="EMBL/GenBank/DDBJ databases">
        <title>Genome Sequence of the Brown Rot Fungal Pathogen Monilinia fructicola.</title>
        <authorList>
            <person name="De Miccolis Angelini R.M."/>
            <person name="Landi L."/>
            <person name="Abate D."/>
            <person name="Pollastro S."/>
            <person name="Romanazzi G."/>
            <person name="Faretra F."/>
        </authorList>
    </citation>
    <scope>NUCLEOTIDE SEQUENCE [LARGE SCALE GENOMIC DNA]</scope>
    <source>
        <strain evidence="3 4">Mfrc123</strain>
    </source>
</reference>
<keyword evidence="4" id="KW-1185">Reference proteome</keyword>
<dbReference type="GO" id="GO:0003676">
    <property type="term" value="F:nucleic acid binding"/>
    <property type="evidence" value="ECO:0007669"/>
    <property type="project" value="InterPro"/>
</dbReference>
<feature type="compositionally biased region" description="Low complexity" evidence="1">
    <location>
        <begin position="106"/>
        <end position="115"/>
    </location>
</feature>
<protein>
    <recommendedName>
        <fullName evidence="2">CCHC-type domain-containing protein</fullName>
    </recommendedName>
</protein>
<accession>A0A5M9J560</accession>
<dbReference type="EMBL" id="VICG01000015">
    <property type="protein sequence ID" value="KAA8564464.1"/>
    <property type="molecule type" value="Genomic_DNA"/>
</dbReference>
<comment type="caution">
    <text evidence="3">The sequence shown here is derived from an EMBL/GenBank/DDBJ whole genome shotgun (WGS) entry which is preliminary data.</text>
</comment>
<feature type="region of interest" description="Disordered" evidence="1">
    <location>
        <begin position="467"/>
        <end position="500"/>
    </location>
</feature>
<dbReference type="AlphaFoldDB" id="A0A5M9J560"/>
<feature type="domain" description="CCHC-type" evidence="2">
    <location>
        <begin position="50"/>
        <end position="66"/>
    </location>
</feature>
<feature type="compositionally biased region" description="Basic and acidic residues" evidence="1">
    <location>
        <begin position="7"/>
        <end position="20"/>
    </location>
</feature>
<evidence type="ECO:0000313" key="4">
    <source>
        <dbReference type="Proteomes" id="UP000322873"/>
    </source>
</evidence>
<dbReference type="GO" id="GO:0008270">
    <property type="term" value="F:zinc ion binding"/>
    <property type="evidence" value="ECO:0007669"/>
    <property type="project" value="InterPro"/>
</dbReference>
<sequence>MAKRRNKTSDSGDDAGHGRDNGSGGAGDKGNGKNNDKPPNKGRVPQEFVDCRICDGKFHWESDCRKNPLGVGKRNKDTPKCRACTGNHWEDQCRTWKSKNAGGNGNNNNNNNNNNSRPENPTPGKLLAPTGEDITHFFPNGKFPRRPCSKCQVLGHWNDACEKDGFDPVTNPNPGARKDNGKGKGGSSPDEKASEEVDSPFNEDQSPPDTPTPQQPQQPQQPRQPQQPQQPQGQHQGQQPQARQGIPPVNFGYTQKQTKYNPNYNYLPGDPRNPNLNTHGHRPEYLDPNASPFQRTASTGSLHPHHPSHPDSSYYRTTYRSQTCTFCQEPGHKSNDCKTFLWLLPRTNPHWRPHPDLQHPSNTLQPRPNGSWHGNPTTIPSANTYIWPHPRNTHQGIPWEENSYDFDGGGVKDIWLGQDDLEGAGDGRGLRWGAPPGGVGGGDQGGLCQFDGEGDVVMLDILDLEGRRGRQKRRREAEEERAKPWWMKGGGRGENFGLEE</sequence>
<proteinExistence type="predicted"/>
<evidence type="ECO:0000259" key="2">
    <source>
        <dbReference type="SMART" id="SM00343"/>
    </source>
</evidence>
<feature type="compositionally biased region" description="Low complexity" evidence="1">
    <location>
        <begin position="217"/>
        <end position="248"/>
    </location>
</feature>
<feature type="domain" description="CCHC-type" evidence="2">
    <location>
        <begin position="323"/>
        <end position="339"/>
    </location>
</feature>
<feature type="region of interest" description="Disordered" evidence="1">
    <location>
        <begin position="1"/>
        <end position="46"/>
    </location>
</feature>
<name>A0A5M9J560_MONFR</name>
<evidence type="ECO:0000313" key="3">
    <source>
        <dbReference type="EMBL" id="KAA8564464.1"/>
    </source>
</evidence>
<evidence type="ECO:0000256" key="1">
    <source>
        <dbReference type="SAM" id="MobiDB-lite"/>
    </source>
</evidence>
<feature type="compositionally biased region" description="Polar residues" evidence="1">
    <location>
        <begin position="291"/>
        <end position="300"/>
    </location>
</feature>
<dbReference type="Proteomes" id="UP000322873">
    <property type="component" value="Unassembled WGS sequence"/>
</dbReference>
<feature type="region of interest" description="Disordered" evidence="1">
    <location>
        <begin position="94"/>
        <end position="142"/>
    </location>
</feature>
<dbReference type="VEuPathDB" id="FungiDB:MFRU_013g00710"/>
<feature type="compositionally biased region" description="Basic and acidic residues" evidence="1">
    <location>
        <begin position="30"/>
        <end position="39"/>
    </location>
</feature>
<gene>
    <name evidence="3" type="ORF">EYC84_011397</name>
</gene>
<organism evidence="3 4">
    <name type="scientific">Monilinia fructicola</name>
    <name type="common">Brown rot fungus</name>
    <name type="synonym">Ciboria fructicola</name>
    <dbReference type="NCBI Taxonomy" id="38448"/>
    <lineage>
        <taxon>Eukaryota</taxon>
        <taxon>Fungi</taxon>
        <taxon>Dikarya</taxon>
        <taxon>Ascomycota</taxon>
        <taxon>Pezizomycotina</taxon>
        <taxon>Leotiomycetes</taxon>
        <taxon>Helotiales</taxon>
        <taxon>Sclerotiniaceae</taxon>
        <taxon>Monilinia</taxon>
    </lineage>
</organism>
<feature type="domain" description="CCHC-type" evidence="2">
    <location>
        <begin position="147"/>
        <end position="163"/>
    </location>
</feature>